<dbReference type="AlphaFoldDB" id="A0A328NC27"/>
<sequence>MTRRRFPDSADRLGYQLGPDNRFWTGAGLPAVAYDALTGPELADLASDPDGEPIADATLTVDATSGLPDFLGPDDGRDVVYVSVNGGPRYPVKAKTEDRVAELAADLGSALDGAAADATAKASAAQAAAIAASVPRAYGKNLFDFTTAYGPGKFWNGASGTPIDLAGWYASRPIPVTVGQAYSLTNARNYLWLTAGMVPVGAYGNNPTEAPVTATAPANAAFLAFNVATAKLTTAQVEAGSAASAFEPFGVVVDRQVAAGRYLADAAANVTALQRMPGVAVYRSGNTLLVRSAFDSTRDILMPIHLAHGAEAQVNLTNDAAPLVRLVASSASDDLVWPTPSTGTAIHDASDDSAPINAQWAYIGGNHGWTAGWTVTAAGHGKATADLGSQWSDGTRTYTLLAVLSASQLLVGGPYSVSSGVVTGSVGAPAATLTHVSGATNTASLPITGGVANTQIHPSSYAHSVTVALDGRPLPDGKAAGQVLTISESYLIASYKGLVDWAQANIGTPVLSNLAAVPALARISNTYRVTAAQVVVAQRVTAAEKFVINMGVTQAFPLVLPSGGSRRQFMPGVGTVNGVDWRTFADLTAVSTQADIGSAGWLSPLVPPASMTQWAYDSTGAAQYGLAMGLLPTGDGHPSQRLKNAAGKGWFIASSTKKNYPQLAWAKTLNVGESLSGTAYRRYLAPPFGPTELVVSDGADTWAIIERTDTAADARMPAPELLGRRLVPVGPATVNAAARVTGDGVAYSVPSAPGFGVWQASADAPRVETIPGSTGQAGSYFLAQQGPAITQALIGGNFQVLYLWPIYLPEATPVDRACIEVTTAGTGVLRHGVYGNDPATGQPTATAPLADFGTVDVTTIGVKESTLSPAVMLPAGWHWYGQVWQGTNTTPPAIRATNASASAGPLNIGSASSAMSAARYCHFTSGVTGALGALTLGALQQLVPPRLAYRRA</sequence>
<accession>A0A328NC27</accession>
<organism evidence="1 2">
    <name type="scientific">Micromonospora saelicesensis</name>
    <dbReference type="NCBI Taxonomy" id="285676"/>
    <lineage>
        <taxon>Bacteria</taxon>
        <taxon>Bacillati</taxon>
        <taxon>Actinomycetota</taxon>
        <taxon>Actinomycetes</taxon>
        <taxon>Micromonosporales</taxon>
        <taxon>Micromonosporaceae</taxon>
        <taxon>Micromonospora</taxon>
    </lineage>
</organism>
<comment type="caution">
    <text evidence="1">The sequence shown here is derived from an EMBL/GenBank/DDBJ whole genome shotgun (WGS) entry which is preliminary data.</text>
</comment>
<dbReference type="Proteomes" id="UP000249419">
    <property type="component" value="Unassembled WGS sequence"/>
</dbReference>
<protein>
    <submittedName>
        <fullName evidence="1">Uncharacterized protein</fullName>
    </submittedName>
</protein>
<gene>
    <name evidence="1" type="ORF">PSN13_06504</name>
</gene>
<reference evidence="1 2" key="1">
    <citation type="submission" date="2018-03" db="EMBL/GenBank/DDBJ databases">
        <title>Defining the species Micromonospora saelicesensis and Micromonospora noduli under the framework of genomics.</title>
        <authorList>
            <person name="Riesco R."/>
            <person name="Trujillo M.E."/>
        </authorList>
    </citation>
    <scope>NUCLEOTIDE SEQUENCE [LARGE SCALE GENOMIC DNA]</scope>
    <source>
        <strain evidence="1 2">PSN13</strain>
    </source>
</reference>
<proteinExistence type="predicted"/>
<evidence type="ECO:0000313" key="2">
    <source>
        <dbReference type="Proteomes" id="UP000249419"/>
    </source>
</evidence>
<dbReference type="EMBL" id="PYAG01000041">
    <property type="protein sequence ID" value="RAO26476.1"/>
    <property type="molecule type" value="Genomic_DNA"/>
</dbReference>
<evidence type="ECO:0000313" key="1">
    <source>
        <dbReference type="EMBL" id="RAO26476.1"/>
    </source>
</evidence>
<dbReference type="RefSeq" id="WP_146766417.1">
    <property type="nucleotide sequence ID" value="NZ_PYAG01000041.1"/>
</dbReference>
<name>A0A328NC27_9ACTN</name>